<reference evidence="3" key="2">
    <citation type="submission" date="2012-01" db="EMBL/GenBank/DDBJ databases">
        <title>Noncontiguous Finished sequence of chromosome of Saccharomonospora glauca K62.</title>
        <authorList>
            <consortium name="US DOE Joint Genome Institute"/>
            <person name="Lucas S."/>
            <person name="Han J."/>
            <person name="Lapidus A."/>
            <person name="Cheng J.-F."/>
            <person name="Goodwin L."/>
            <person name="Pitluck S."/>
            <person name="Peters L."/>
            <person name="Mikhailova N."/>
            <person name="Held B."/>
            <person name="Detter J.C."/>
            <person name="Han C."/>
            <person name="Tapia R."/>
            <person name="Land M."/>
            <person name="Hauser L."/>
            <person name="Kyrpides N."/>
            <person name="Ivanova N."/>
            <person name="Pagani I."/>
            <person name="Brambilla E.-M."/>
            <person name="Klenk H.-P."/>
            <person name="Woyke T."/>
        </authorList>
    </citation>
    <scope>NUCLEOTIDE SEQUENCE [LARGE SCALE GENOMIC DNA]</scope>
    <source>
        <strain evidence="3">K62</strain>
    </source>
</reference>
<reference evidence="2 3" key="1">
    <citation type="submission" date="2011-09" db="EMBL/GenBank/DDBJ databases">
        <authorList>
            <consortium name="US DOE Joint Genome Institute (JGI-PGF)"/>
            <person name="Lucas S."/>
            <person name="Han J."/>
            <person name="Lapidus A."/>
            <person name="Cheng J.-F."/>
            <person name="Goodwin L."/>
            <person name="Pitluck S."/>
            <person name="Peters L."/>
            <person name="Land M.L."/>
            <person name="Hauser L."/>
            <person name="Brambilla E."/>
            <person name="Klenk H.-P."/>
            <person name="Woyke T.J."/>
        </authorList>
    </citation>
    <scope>NUCLEOTIDE SEQUENCE [LARGE SCALE GENOMIC DNA]</scope>
    <source>
        <strain evidence="2 3">K62</strain>
    </source>
</reference>
<keyword evidence="3" id="KW-1185">Reference proteome</keyword>
<dbReference type="EMBL" id="CM001484">
    <property type="protein sequence ID" value="EIE99049.1"/>
    <property type="molecule type" value="Genomic_DNA"/>
</dbReference>
<dbReference type="STRING" id="928724.SacglDRAFT_02148"/>
<feature type="compositionally biased region" description="Basic and acidic residues" evidence="1">
    <location>
        <begin position="44"/>
        <end position="54"/>
    </location>
</feature>
<organism evidence="2 3">
    <name type="scientific">Saccharomonospora glauca K62</name>
    <dbReference type="NCBI Taxonomy" id="928724"/>
    <lineage>
        <taxon>Bacteria</taxon>
        <taxon>Bacillati</taxon>
        <taxon>Actinomycetota</taxon>
        <taxon>Actinomycetes</taxon>
        <taxon>Pseudonocardiales</taxon>
        <taxon>Pseudonocardiaceae</taxon>
        <taxon>Saccharomonospora</taxon>
    </lineage>
</organism>
<evidence type="ECO:0000313" key="3">
    <source>
        <dbReference type="Proteomes" id="UP000005087"/>
    </source>
</evidence>
<name>I1D275_9PSEU</name>
<dbReference type="Proteomes" id="UP000005087">
    <property type="component" value="Chromosome"/>
</dbReference>
<accession>I1D275</accession>
<dbReference type="HOGENOM" id="CLU_2865150_0_0_11"/>
<evidence type="ECO:0000256" key="1">
    <source>
        <dbReference type="SAM" id="MobiDB-lite"/>
    </source>
</evidence>
<feature type="region of interest" description="Disordered" evidence="1">
    <location>
        <begin position="44"/>
        <end position="64"/>
    </location>
</feature>
<dbReference type="AlphaFoldDB" id="I1D275"/>
<sequence>MWTFADATSAIRSVPGDNRAEGPIPIGGGVIDVFPDRVEAEHDAYLGRSRKEEAEPTVVRSTTG</sequence>
<protein>
    <submittedName>
        <fullName evidence="2">Uncharacterized protein</fullName>
    </submittedName>
</protein>
<feature type="region of interest" description="Disordered" evidence="1">
    <location>
        <begin position="1"/>
        <end position="25"/>
    </location>
</feature>
<proteinExistence type="predicted"/>
<evidence type="ECO:0000313" key="2">
    <source>
        <dbReference type="EMBL" id="EIE99049.1"/>
    </source>
</evidence>
<dbReference type="RefSeq" id="WP_005464308.1">
    <property type="nucleotide sequence ID" value="NZ_CM001484.1"/>
</dbReference>
<gene>
    <name evidence="2" type="ORF">SacglDRAFT_02148</name>
</gene>